<comment type="pathway">
    <text evidence="1 10">Bacterial outer membrane biogenesis; LPS core biosynthesis.</text>
</comment>
<comment type="caution">
    <text evidence="12">The sequence shown here is derived from an EMBL/GenBank/DDBJ whole genome shotgun (WGS) entry which is preliminary data.</text>
</comment>
<proteinExistence type="inferred from homology"/>
<dbReference type="GO" id="GO:0005886">
    <property type="term" value="C:plasma membrane"/>
    <property type="evidence" value="ECO:0007669"/>
    <property type="project" value="UniProtKB-SubCell"/>
</dbReference>
<dbReference type="Gene3D" id="3.40.50.2000">
    <property type="entry name" value="Glycogen Phosphorylase B"/>
    <property type="match status" value="1"/>
</dbReference>
<evidence type="ECO:0000313" key="12">
    <source>
        <dbReference type="EMBL" id="GLI35959.1"/>
    </source>
</evidence>
<comment type="function">
    <text evidence="10">Involved in lipopolysaccharide (LPS) biosynthesis. Catalyzes the transfer of 3-deoxy-D-manno-octulosonate (Kdo) residue(s) from CMP-Kdo to lipid IV(A), the tetraacyldisaccharide-1,4'-bisphosphate precursor of lipid A.</text>
</comment>
<evidence type="ECO:0000256" key="6">
    <source>
        <dbReference type="ARBA" id="ARBA00031445"/>
    </source>
</evidence>
<feature type="domain" description="3-deoxy-D-manno-octulosonic-acid transferase N-terminal" evidence="11">
    <location>
        <begin position="52"/>
        <end position="230"/>
    </location>
</feature>
<dbReference type="GO" id="GO:0009244">
    <property type="term" value="P:lipopolysaccharide core region biosynthetic process"/>
    <property type="evidence" value="ECO:0007669"/>
    <property type="project" value="UniProtKB-UniRule"/>
</dbReference>
<dbReference type="FunFam" id="3.40.50.2000:FF:000032">
    <property type="entry name" value="3-deoxy-D-manno-octulosonic acid transferase"/>
    <property type="match status" value="1"/>
</dbReference>
<evidence type="ECO:0000256" key="1">
    <source>
        <dbReference type="ARBA" id="ARBA00004713"/>
    </source>
</evidence>
<evidence type="ECO:0000256" key="8">
    <source>
        <dbReference type="PIRSR" id="PIRSR639901-1"/>
    </source>
</evidence>
<dbReference type="EMBL" id="BSDR01000001">
    <property type="protein sequence ID" value="GLI35959.1"/>
    <property type="molecule type" value="Genomic_DNA"/>
</dbReference>
<dbReference type="GO" id="GO:0043842">
    <property type="term" value="F:Kdo transferase activity"/>
    <property type="evidence" value="ECO:0007669"/>
    <property type="project" value="UniProtKB-EC"/>
</dbReference>
<feature type="active site" description="Proton acceptor" evidence="8">
    <location>
        <position position="79"/>
    </location>
</feature>
<feature type="site" description="Transition state stabilizer" evidence="9">
    <location>
        <position position="228"/>
    </location>
</feature>
<dbReference type="AlphaFoldDB" id="A0A9W6FW09"/>
<keyword evidence="10" id="KW-0812">Transmembrane</keyword>
<feature type="transmembrane region" description="Helical" evidence="10">
    <location>
        <begin position="20"/>
        <end position="40"/>
    </location>
</feature>
<sequence>MLDHASHSSHLSPLQRRLWYHLYNIFITLLWPVLFFYYFLRVHTDGKYRDNYPARLGMRPPFLPHGPRRVWVHALSVGETLSVVPLVHAIKRERPDLEILFSAATETGLKMGRARLGPTVNAFFTLPHDFPWSMHSLVDHLKPDLFVLVETDIWPNLLHALKRRGVLTVLVNGRISQKSFRRLKSLAPFVRVLFRCFDFIFAQSLDDKFRYEVLGVAPEQVHAAGNLKFDSVLRNHSEEDLSFLRRSSGIDGQRLTWIAGSTHEGEEEILLEIHARLRVRYPDLLLVLAPRHIERIPHLLVLCRKHGLEASLRSRGESARERQVYLLDTLGELSIFYALADVAFIGGSLVPFGGHNPLEAVACGKPTLWGAHLSNFREMEASLVRAGCGQKVFSLKELETALDAWLMDRGARDRVKAAAMDFCAAHTGSSSYIARWLAKRI</sequence>
<dbReference type="InterPro" id="IPR038107">
    <property type="entry name" value="Glycos_transf_N_sf"/>
</dbReference>
<evidence type="ECO:0000256" key="7">
    <source>
        <dbReference type="ARBA" id="ARBA00049183"/>
    </source>
</evidence>
<organism evidence="12 13">
    <name type="scientific">Desulforhabdus amnigena</name>
    <dbReference type="NCBI Taxonomy" id="40218"/>
    <lineage>
        <taxon>Bacteria</taxon>
        <taxon>Pseudomonadati</taxon>
        <taxon>Thermodesulfobacteriota</taxon>
        <taxon>Syntrophobacteria</taxon>
        <taxon>Syntrophobacterales</taxon>
        <taxon>Syntrophobacteraceae</taxon>
        <taxon>Desulforhabdus</taxon>
    </lineage>
</organism>
<comment type="subcellular location">
    <subcellularLocation>
        <location evidence="10">Cell membrane</location>
    </subcellularLocation>
</comment>
<keyword evidence="10" id="KW-1133">Transmembrane helix</keyword>
<keyword evidence="5 10" id="KW-0808">Transferase</keyword>
<dbReference type="EC" id="2.4.99.12" evidence="3 10"/>
<dbReference type="PANTHER" id="PTHR42755:SF1">
    <property type="entry name" value="3-DEOXY-D-MANNO-OCTULOSONIC ACID TRANSFERASE, MITOCHONDRIAL-RELATED"/>
    <property type="match status" value="1"/>
</dbReference>
<keyword evidence="13" id="KW-1185">Reference proteome</keyword>
<dbReference type="InterPro" id="IPR007507">
    <property type="entry name" value="Glycos_transf_N"/>
</dbReference>
<feature type="site" description="Transition state stabilizer" evidence="9">
    <location>
        <position position="150"/>
    </location>
</feature>
<dbReference type="InterPro" id="IPR039901">
    <property type="entry name" value="Kdotransferase"/>
</dbReference>
<keyword evidence="10" id="KW-0472">Membrane</keyword>
<reference evidence="12" key="1">
    <citation type="submission" date="2022-12" db="EMBL/GenBank/DDBJ databases">
        <title>Reference genome sequencing for broad-spectrum identification of bacterial and archaeal isolates by mass spectrometry.</title>
        <authorList>
            <person name="Sekiguchi Y."/>
            <person name="Tourlousse D.M."/>
        </authorList>
    </citation>
    <scope>NUCLEOTIDE SEQUENCE</scope>
    <source>
        <strain evidence="12">ASRB1</strain>
    </source>
</reference>
<keyword evidence="10" id="KW-1003">Cell membrane</keyword>
<dbReference type="PANTHER" id="PTHR42755">
    <property type="entry name" value="3-DEOXY-MANNO-OCTULOSONATE CYTIDYLYLTRANSFERASE"/>
    <property type="match status" value="1"/>
</dbReference>
<evidence type="ECO:0000256" key="5">
    <source>
        <dbReference type="ARBA" id="ARBA00022679"/>
    </source>
</evidence>
<evidence type="ECO:0000259" key="11">
    <source>
        <dbReference type="Pfam" id="PF04413"/>
    </source>
</evidence>
<dbReference type="SUPFAM" id="SSF53756">
    <property type="entry name" value="UDP-Glycosyltransferase/glycogen phosphorylase"/>
    <property type="match status" value="1"/>
</dbReference>
<name>A0A9W6FW09_9BACT</name>
<evidence type="ECO:0000256" key="2">
    <source>
        <dbReference type="ARBA" id="ARBA00006380"/>
    </source>
</evidence>
<dbReference type="Proteomes" id="UP001144372">
    <property type="component" value="Unassembled WGS sequence"/>
</dbReference>
<comment type="catalytic activity">
    <reaction evidence="7 10">
        <text>lipid IVA (E. coli) + CMP-3-deoxy-beta-D-manno-octulosonate = alpha-Kdo-(2-&gt;6)-lipid IVA (E. coli) + CMP + H(+)</text>
        <dbReference type="Rhea" id="RHEA:28066"/>
        <dbReference type="ChEBI" id="CHEBI:15378"/>
        <dbReference type="ChEBI" id="CHEBI:58603"/>
        <dbReference type="ChEBI" id="CHEBI:60364"/>
        <dbReference type="ChEBI" id="CHEBI:60377"/>
        <dbReference type="ChEBI" id="CHEBI:85987"/>
        <dbReference type="EC" id="2.4.99.12"/>
    </reaction>
</comment>
<evidence type="ECO:0000313" key="13">
    <source>
        <dbReference type="Proteomes" id="UP001144372"/>
    </source>
</evidence>
<dbReference type="Gene3D" id="3.40.50.11720">
    <property type="entry name" value="3-Deoxy-D-manno-octulosonic-acid transferase, N-terminal domain"/>
    <property type="match status" value="1"/>
</dbReference>
<dbReference type="Pfam" id="PF04413">
    <property type="entry name" value="Glycos_transf_N"/>
    <property type="match status" value="1"/>
</dbReference>
<gene>
    <name evidence="12" type="primary">kdtA</name>
    <name evidence="12" type="ORF">DAMNIGENAA_33920</name>
</gene>
<protein>
    <recommendedName>
        <fullName evidence="4 10">3-deoxy-D-manno-octulosonic acid transferase</fullName>
        <shortName evidence="10">Kdo transferase</shortName>
        <ecNumber evidence="3 10">2.4.99.12</ecNumber>
    </recommendedName>
    <alternativeName>
        <fullName evidence="6 10">Lipid IV(A) 3-deoxy-D-manno-octulosonic acid transferase</fullName>
    </alternativeName>
</protein>
<evidence type="ECO:0000256" key="9">
    <source>
        <dbReference type="PIRSR" id="PIRSR639901-2"/>
    </source>
</evidence>
<evidence type="ECO:0000256" key="3">
    <source>
        <dbReference type="ARBA" id="ARBA00012621"/>
    </source>
</evidence>
<keyword evidence="10" id="KW-0448">Lipopolysaccharide biosynthesis</keyword>
<comment type="similarity">
    <text evidence="2">Belongs to the glycosyltransferase group 1 family. Glycosyltransferase 30 subfamily.</text>
</comment>
<dbReference type="RefSeq" id="WP_281796090.1">
    <property type="nucleotide sequence ID" value="NZ_BSDR01000001.1"/>
</dbReference>
<evidence type="ECO:0000256" key="10">
    <source>
        <dbReference type="RuleBase" id="RU365103"/>
    </source>
</evidence>
<accession>A0A9W6FW09</accession>
<evidence type="ECO:0000256" key="4">
    <source>
        <dbReference type="ARBA" id="ARBA00019077"/>
    </source>
</evidence>
<dbReference type="GO" id="GO:0009245">
    <property type="term" value="P:lipid A biosynthetic process"/>
    <property type="evidence" value="ECO:0007669"/>
    <property type="project" value="TreeGrafter"/>
</dbReference>